<gene>
    <name evidence="2" type="ORF">EHS89_04255</name>
</gene>
<evidence type="ECO:0000259" key="1">
    <source>
        <dbReference type="PROSITE" id="PS50206"/>
    </source>
</evidence>
<dbReference type="Gene3D" id="3.40.250.10">
    <property type="entry name" value="Rhodanese-like domain"/>
    <property type="match status" value="1"/>
</dbReference>
<dbReference type="AlphaFoldDB" id="A0A3P1SXP8"/>
<keyword evidence="3" id="KW-1185">Reference proteome</keyword>
<dbReference type="Pfam" id="PF00581">
    <property type="entry name" value="Rhodanese"/>
    <property type="match status" value="1"/>
</dbReference>
<dbReference type="PANTHER" id="PTHR44086:SF13">
    <property type="entry name" value="THIOSULFATE SULFURTRANSFERASE PSPE"/>
    <property type="match status" value="1"/>
</dbReference>
<proteinExistence type="predicted"/>
<dbReference type="PROSITE" id="PS50206">
    <property type="entry name" value="RHODANESE_3"/>
    <property type="match status" value="1"/>
</dbReference>
<dbReference type="GO" id="GO:0004792">
    <property type="term" value="F:thiosulfate-cyanide sulfurtransferase activity"/>
    <property type="evidence" value="ECO:0007669"/>
    <property type="project" value="TreeGrafter"/>
</dbReference>
<dbReference type="OrthoDB" id="9814704at2"/>
<dbReference type="InterPro" id="IPR036873">
    <property type="entry name" value="Rhodanese-like_dom_sf"/>
</dbReference>
<dbReference type="RefSeq" id="WP_124924839.1">
    <property type="nucleotide sequence ID" value="NZ_BMOH01000001.1"/>
</dbReference>
<reference evidence="2 3" key="1">
    <citation type="submission" date="2018-11" db="EMBL/GenBank/DDBJ databases">
        <title>The draft genome sequence of Amphritea balenae JAMM 1525T.</title>
        <authorList>
            <person name="Fang Z."/>
            <person name="Zhang Y."/>
            <person name="Han X."/>
        </authorList>
    </citation>
    <scope>NUCLEOTIDE SEQUENCE [LARGE SCALE GENOMIC DNA]</scope>
    <source>
        <strain evidence="2 3">JAMM 1525</strain>
    </source>
</reference>
<sequence>MKKIATAGQFITFLTLIWLSSFASAGLKEVNPAQLQGMLDQGVVAIDIRTPQEWQQTGIIPGSKTLMFFDAQGQYNIDSWLQEFEQLVTDKNQSFVLICRSANRTGRVGNFLAGQLKMENVYHLDGGIKNWIKQQQPVTAP</sequence>
<dbReference type="CDD" id="cd00158">
    <property type="entry name" value="RHOD"/>
    <property type="match status" value="1"/>
</dbReference>
<organism evidence="2 3">
    <name type="scientific">Amphritea balenae</name>
    <dbReference type="NCBI Taxonomy" id="452629"/>
    <lineage>
        <taxon>Bacteria</taxon>
        <taxon>Pseudomonadati</taxon>
        <taxon>Pseudomonadota</taxon>
        <taxon>Gammaproteobacteria</taxon>
        <taxon>Oceanospirillales</taxon>
        <taxon>Oceanospirillaceae</taxon>
        <taxon>Amphritea</taxon>
    </lineage>
</organism>
<accession>A0A3P1SXP8</accession>
<protein>
    <submittedName>
        <fullName evidence="2">Rhodanese-like domain-containing protein</fullName>
    </submittedName>
</protein>
<dbReference type="EMBL" id="RQXV01000001">
    <property type="protein sequence ID" value="RRD01765.1"/>
    <property type="molecule type" value="Genomic_DNA"/>
</dbReference>
<name>A0A3P1SXP8_9GAMM</name>
<comment type="caution">
    <text evidence="2">The sequence shown here is derived from an EMBL/GenBank/DDBJ whole genome shotgun (WGS) entry which is preliminary data.</text>
</comment>
<dbReference type="SUPFAM" id="SSF52821">
    <property type="entry name" value="Rhodanese/Cell cycle control phosphatase"/>
    <property type="match status" value="1"/>
</dbReference>
<dbReference type="PANTHER" id="PTHR44086">
    <property type="entry name" value="THIOSULFATE SULFURTRANSFERASE RDL2, MITOCHONDRIAL-RELATED"/>
    <property type="match status" value="1"/>
</dbReference>
<dbReference type="Proteomes" id="UP000267535">
    <property type="component" value="Unassembled WGS sequence"/>
</dbReference>
<evidence type="ECO:0000313" key="3">
    <source>
        <dbReference type="Proteomes" id="UP000267535"/>
    </source>
</evidence>
<dbReference type="SMART" id="SM00450">
    <property type="entry name" value="RHOD"/>
    <property type="match status" value="1"/>
</dbReference>
<dbReference type="InterPro" id="IPR001763">
    <property type="entry name" value="Rhodanese-like_dom"/>
</dbReference>
<evidence type="ECO:0000313" key="2">
    <source>
        <dbReference type="EMBL" id="RRD01765.1"/>
    </source>
</evidence>
<feature type="domain" description="Rhodanese" evidence="1">
    <location>
        <begin position="39"/>
        <end position="140"/>
    </location>
</feature>